<feature type="non-terminal residue" evidence="3">
    <location>
        <position position="1"/>
    </location>
</feature>
<dbReference type="Pfam" id="PF17921">
    <property type="entry name" value="Integrase_H2C2"/>
    <property type="match status" value="1"/>
</dbReference>
<dbReference type="PANTHER" id="PTHR48475">
    <property type="entry name" value="RIBONUCLEASE H"/>
    <property type="match status" value="1"/>
</dbReference>
<dbReference type="OrthoDB" id="2016337at2759"/>
<dbReference type="Proteomes" id="UP000257109">
    <property type="component" value="Unassembled WGS sequence"/>
</dbReference>
<dbReference type="GO" id="GO:0004523">
    <property type="term" value="F:RNA-DNA hybrid ribonuclease activity"/>
    <property type="evidence" value="ECO:0007669"/>
    <property type="project" value="InterPro"/>
</dbReference>
<evidence type="ECO:0000313" key="3">
    <source>
        <dbReference type="EMBL" id="RDX99191.1"/>
    </source>
</evidence>
<dbReference type="SUPFAM" id="SSF53098">
    <property type="entry name" value="Ribonuclease H-like"/>
    <property type="match status" value="2"/>
</dbReference>
<dbReference type="STRING" id="157652.A0A371H8R6"/>
<evidence type="ECO:0000313" key="4">
    <source>
        <dbReference type="Proteomes" id="UP000257109"/>
    </source>
</evidence>
<evidence type="ECO:0000259" key="2">
    <source>
        <dbReference type="Pfam" id="PF17921"/>
    </source>
</evidence>
<comment type="caution">
    <text evidence="3">The sequence shown here is derived from an EMBL/GenBank/DDBJ whole genome shotgun (WGS) entry which is preliminary data.</text>
</comment>
<dbReference type="InterPro" id="IPR041588">
    <property type="entry name" value="Integrase_H2C2"/>
</dbReference>
<dbReference type="InterPro" id="IPR036397">
    <property type="entry name" value="RNaseH_sf"/>
</dbReference>
<dbReference type="AlphaFoldDB" id="A0A371H8R6"/>
<keyword evidence="4" id="KW-1185">Reference proteome</keyword>
<dbReference type="PANTHER" id="PTHR48475:SF1">
    <property type="entry name" value="RNASE H TYPE-1 DOMAIN-CONTAINING PROTEIN"/>
    <property type="match status" value="1"/>
</dbReference>
<gene>
    <name evidence="3" type="primary">rnhA</name>
    <name evidence="3" type="ORF">CR513_17774</name>
</gene>
<feature type="domain" description="Integrase zinc-binding" evidence="2">
    <location>
        <begin position="213"/>
        <end position="270"/>
    </location>
</feature>
<dbReference type="Gene3D" id="1.10.340.70">
    <property type="match status" value="1"/>
</dbReference>
<evidence type="ECO:0000259" key="1">
    <source>
        <dbReference type="Pfam" id="PF13456"/>
    </source>
</evidence>
<dbReference type="Pfam" id="PF13456">
    <property type="entry name" value="RVT_3"/>
    <property type="match status" value="1"/>
</dbReference>
<reference evidence="3" key="1">
    <citation type="submission" date="2018-05" db="EMBL/GenBank/DDBJ databases">
        <title>Draft genome of Mucuna pruriens seed.</title>
        <authorList>
            <person name="Nnadi N.E."/>
            <person name="Vos R."/>
            <person name="Hasami M.H."/>
            <person name="Devisetty U.K."/>
            <person name="Aguiy J.C."/>
        </authorList>
    </citation>
    <scope>NUCLEOTIDE SEQUENCE [LARGE SCALE GENOMIC DNA]</scope>
    <source>
        <strain evidence="3">JCA_2017</strain>
    </source>
</reference>
<dbReference type="Gene3D" id="3.30.420.10">
    <property type="entry name" value="Ribonuclease H-like superfamily/Ribonuclease H"/>
    <property type="match status" value="2"/>
</dbReference>
<dbReference type="InterPro" id="IPR002156">
    <property type="entry name" value="RNaseH_domain"/>
</dbReference>
<dbReference type="InterPro" id="IPR012337">
    <property type="entry name" value="RNaseH-like_sf"/>
</dbReference>
<protein>
    <submittedName>
        <fullName evidence="3">RnhA</fullName>
    </submittedName>
</protein>
<dbReference type="GO" id="GO:0003676">
    <property type="term" value="F:nucleic acid binding"/>
    <property type="evidence" value="ECO:0007669"/>
    <property type="project" value="InterPro"/>
</dbReference>
<dbReference type="CDD" id="cd09279">
    <property type="entry name" value="RNase_HI_like"/>
    <property type="match status" value="1"/>
</dbReference>
<feature type="domain" description="RNase H type-1" evidence="1">
    <location>
        <begin position="13"/>
        <end position="120"/>
    </location>
</feature>
<accession>A0A371H8R6</accession>
<proteinExistence type="predicted"/>
<organism evidence="3 4">
    <name type="scientific">Mucuna pruriens</name>
    <name type="common">Velvet bean</name>
    <name type="synonym">Dolichos pruriens</name>
    <dbReference type="NCBI Taxonomy" id="157652"/>
    <lineage>
        <taxon>Eukaryota</taxon>
        <taxon>Viridiplantae</taxon>
        <taxon>Streptophyta</taxon>
        <taxon>Embryophyta</taxon>
        <taxon>Tracheophyta</taxon>
        <taxon>Spermatophyta</taxon>
        <taxon>Magnoliopsida</taxon>
        <taxon>eudicotyledons</taxon>
        <taxon>Gunneridae</taxon>
        <taxon>Pentapetalae</taxon>
        <taxon>rosids</taxon>
        <taxon>fabids</taxon>
        <taxon>Fabales</taxon>
        <taxon>Fabaceae</taxon>
        <taxon>Papilionoideae</taxon>
        <taxon>50 kb inversion clade</taxon>
        <taxon>NPAAA clade</taxon>
        <taxon>indigoferoid/millettioid clade</taxon>
        <taxon>Phaseoleae</taxon>
        <taxon>Mucuna</taxon>
    </lineage>
</organism>
<sequence length="428" mass="49057">MWFDGASNIVGNEIGVVLISPEDLCFPFAVKLGFDCTNNMAEYEAHAMGLLMALEYQVKRLKVFVDSALVIYQLYKEWEMRDAKLIPYHDHVKEIVTAFDAVTFCHVPCEENQMEDALATLFAMVQINEGQEMTIRVRQQLHIAYCQCLTCETIEPNIEPWYFDIKRYLEKGEYPEGAPENSKRTLRRLASDFLLSGVTLYKRNTDMTFLQCVDSQEAEQIMGEVHEGIFGTHVNGHALARKVLRGGYYWTQMESDCCQHVRKCAKCRTYANYLNVALSALHNLNAPLPFSIALRAVPNFPPSLHTLSSQDNGAVEAANKNLKKIIQKMVVTCKDWHEILPYALHGYRMSVRTSTRAILYSLVYGTEAVVLIEVEIPSLRVLAEVELEEAEWVQQRLDQLNLIEEKRLTALCHGQLYQRRVKKAFDKR</sequence>
<dbReference type="EMBL" id="QJKJ01003281">
    <property type="protein sequence ID" value="RDX99191.1"/>
    <property type="molecule type" value="Genomic_DNA"/>
</dbReference>
<name>A0A371H8R6_MUCPR</name>